<dbReference type="EMBL" id="LAZR01000009">
    <property type="protein sequence ID" value="KKO08334.1"/>
    <property type="molecule type" value="Genomic_DNA"/>
</dbReference>
<protein>
    <submittedName>
        <fullName evidence="1">Uncharacterized protein</fullName>
    </submittedName>
</protein>
<gene>
    <name evidence="1" type="ORF">LCGC14_0042720</name>
</gene>
<comment type="caution">
    <text evidence="1">The sequence shown here is derived from an EMBL/GenBank/DDBJ whole genome shotgun (WGS) entry which is preliminary data.</text>
</comment>
<accession>A0A0F9YU72</accession>
<evidence type="ECO:0000313" key="1">
    <source>
        <dbReference type="EMBL" id="KKO08334.1"/>
    </source>
</evidence>
<reference evidence="1" key="1">
    <citation type="journal article" date="2015" name="Nature">
        <title>Complex archaea that bridge the gap between prokaryotes and eukaryotes.</title>
        <authorList>
            <person name="Spang A."/>
            <person name="Saw J.H."/>
            <person name="Jorgensen S.L."/>
            <person name="Zaremba-Niedzwiedzka K."/>
            <person name="Martijn J."/>
            <person name="Lind A.E."/>
            <person name="van Eijk R."/>
            <person name="Schleper C."/>
            <person name="Guy L."/>
            <person name="Ettema T.J."/>
        </authorList>
    </citation>
    <scope>NUCLEOTIDE SEQUENCE</scope>
</reference>
<organism evidence="1">
    <name type="scientific">marine sediment metagenome</name>
    <dbReference type="NCBI Taxonomy" id="412755"/>
    <lineage>
        <taxon>unclassified sequences</taxon>
        <taxon>metagenomes</taxon>
        <taxon>ecological metagenomes</taxon>
    </lineage>
</organism>
<proteinExistence type="predicted"/>
<dbReference type="AlphaFoldDB" id="A0A0F9YU72"/>
<name>A0A0F9YU72_9ZZZZ</name>
<sequence length="35" mass="3845">MTDFEKMLVAEQAARRLTDTDSGAIKEAMKAIESS</sequence>